<dbReference type="AlphaFoldDB" id="A0A1H5FWL1"/>
<proteinExistence type="predicted"/>
<dbReference type="InterPro" id="IPR037175">
    <property type="entry name" value="KFase_sf"/>
</dbReference>
<protein>
    <submittedName>
        <fullName evidence="2">Putative cyclase</fullName>
    </submittedName>
</protein>
<dbReference type="PROSITE" id="PS51318">
    <property type="entry name" value="TAT"/>
    <property type="match status" value="1"/>
</dbReference>
<dbReference type="Pfam" id="PF04199">
    <property type="entry name" value="Cyclase"/>
    <property type="match status" value="1"/>
</dbReference>
<dbReference type="InterPro" id="IPR006311">
    <property type="entry name" value="TAT_signal"/>
</dbReference>
<dbReference type="InterPro" id="IPR007325">
    <property type="entry name" value="KFase/CYL"/>
</dbReference>
<evidence type="ECO:0000256" key="1">
    <source>
        <dbReference type="SAM" id="MobiDB-lite"/>
    </source>
</evidence>
<evidence type="ECO:0000313" key="3">
    <source>
        <dbReference type="Proteomes" id="UP000198992"/>
    </source>
</evidence>
<dbReference type="Gene3D" id="3.50.30.50">
    <property type="entry name" value="Putative cyclase"/>
    <property type="match status" value="1"/>
</dbReference>
<reference evidence="2 3" key="1">
    <citation type="submission" date="2016-10" db="EMBL/GenBank/DDBJ databases">
        <authorList>
            <person name="de Groot N.N."/>
        </authorList>
    </citation>
    <scope>NUCLEOTIDE SEQUENCE [LARGE SCALE GENOMIC DNA]</scope>
    <source>
        <strain evidence="2 3">MT12</strain>
    </source>
</reference>
<dbReference type="PANTHER" id="PTHR34861:SF10">
    <property type="entry name" value="CYCLASE"/>
    <property type="match status" value="1"/>
</dbReference>
<evidence type="ECO:0000313" key="2">
    <source>
        <dbReference type="EMBL" id="SEE07852.1"/>
    </source>
</evidence>
<dbReference type="Proteomes" id="UP000198992">
    <property type="component" value="Unassembled WGS sequence"/>
</dbReference>
<accession>A0A1H5FWL1</accession>
<feature type="region of interest" description="Disordered" evidence="1">
    <location>
        <begin position="1"/>
        <end position="36"/>
    </location>
</feature>
<dbReference type="GO" id="GO:0004061">
    <property type="term" value="F:arylformamidase activity"/>
    <property type="evidence" value="ECO:0007669"/>
    <property type="project" value="InterPro"/>
</dbReference>
<gene>
    <name evidence="2" type="ORF">SAMN05444164_6823</name>
</gene>
<dbReference type="PANTHER" id="PTHR34861">
    <property type="match status" value="1"/>
</dbReference>
<organism evidence="2 3">
    <name type="scientific">Bradyrhizobium erythrophlei</name>
    <dbReference type="NCBI Taxonomy" id="1437360"/>
    <lineage>
        <taxon>Bacteria</taxon>
        <taxon>Pseudomonadati</taxon>
        <taxon>Pseudomonadota</taxon>
        <taxon>Alphaproteobacteria</taxon>
        <taxon>Hyphomicrobiales</taxon>
        <taxon>Nitrobacteraceae</taxon>
        <taxon>Bradyrhizobium</taxon>
    </lineage>
</organism>
<dbReference type="SUPFAM" id="SSF102198">
    <property type="entry name" value="Putative cyclase"/>
    <property type="match status" value="1"/>
</dbReference>
<name>A0A1H5FWL1_9BRAD</name>
<feature type="compositionally biased region" description="Polar residues" evidence="1">
    <location>
        <begin position="7"/>
        <end position="16"/>
    </location>
</feature>
<sequence>MPKTNFKPETSGTTWEGSMDDDVRSDEPNNGPVTTDRRTLLRTVGLAGAAGATLAGAMHGKFSLAPITAAQAQTPTAMPKGTDKPWWPSKWGADDEAGASNHITPEKVLDTAKWIKDGKIYKIGRVYEGGMPLFGPRAFTLRIPGGPTGGPFGDNKLVYHDEFLSSEIGQTGTQFDGLGHIGIQLGKDGDKSEMRFYNGHTALEISDAYGLKKLGVEKLKPLFTRAHLVDMVALKGGMMDAGQEITTADIKAALQKQNINESDIKPGDAIMFHTGWGSLWMKNNDRFNSGEPGIGLDAAKWVVEKDLALTGADTWAVEVVPNPDKSLAFAVHAELQTKHGIHNHENLIFDELIADKKYQFVYCFAPAPIKGATGSNGCPIAIT</sequence>
<dbReference type="EMBL" id="FNTH01000001">
    <property type="protein sequence ID" value="SEE07852.1"/>
    <property type="molecule type" value="Genomic_DNA"/>
</dbReference>
<dbReference type="GO" id="GO:0019441">
    <property type="term" value="P:L-tryptophan catabolic process to kynurenine"/>
    <property type="evidence" value="ECO:0007669"/>
    <property type="project" value="InterPro"/>
</dbReference>